<reference evidence="5" key="1">
    <citation type="submission" date="2017-09" db="EMBL/GenBank/DDBJ databases">
        <title>Depth-based differentiation of microbial function through sediment-hosted aquifers and enrichment of novel symbionts in the deep terrestrial subsurface.</title>
        <authorList>
            <person name="Probst A.J."/>
            <person name="Ladd B."/>
            <person name="Jarett J.K."/>
            <person name="Geller-Mcgrath D.E."/>
            <person name="Sieber C.M.K."/>
            <person name="Emerson J.B."/>
            <person name="Anantharaman K."/>
            <person name="Thomas B.C."/>
            <person name="Malmstrom R."/>
            <person name="Stieglmeier M."/>
            <person name="Klingl A."/>
            <person name="Woyke T."/>
            <person name="Ryan C.M."/>
            <person name="Banfield J.F."/>
        </authorList>
    </citation>
    <scope>NUCLEOTIDE SEQUENCE [LARGE SCALE GENOMIC DNA]</scope>
</reference>
<organism evidence="4 5">
    <name type="scientific">Candidatus Uhrbacteria bacterium CG_4_9_14_3_um_filter_36_7</name>
    <dbReference type="NCBI Taxonomy" id="1975033"/>
    <lineage>
        <taxon>Bacteria</taxon>
        <taxon>Candidatus Uhriibacteriota</taxon>
    </lineage>
</organism>
<dbReference type="GO" id="GO:0005737">
    <property type="term" value="C:cytoplasm"/>
    <property type="evidence" value="ECO:0007669"/>
    <property type="project" value="TreeGrafter"/>
</dbReference>
<dbReference type="Pfam" id="PF07724">
    <property type="entry name" value="AAA_2"/>
    <property type="match status" value="1"/>
</dbReference>
<gene>
    <name evidence="4" type="ORF">CO172_03035</name>
</gene>
<dbReference type="InterPro" id="IPR027417">
    <property type="entry name" value="P-loop_NTPase"/>
</dbReference>
<dbReference type="PANTHER" id="PTHR11638:SF18">
    <property type="entry name" value="HEAT SHOCK PROTEIN 104"/>
    <property type="match status" value="1"/>
</dbReference>
<keyword evidence="1" id="KW-0547">Nucleotide-binding</keyword>
<dbReference type="Gene3D" id="1.10.8.60">
    <property type="match status" value="1"/>
</dbReference>
<protein>
    <recommendedName>
        <fullName evidence="3">Clp ATPase C-terminal domain-containing protein</fullName>
    </recommendedName>
</protein>
<keyword evidence="2" id="KW-0067">ATP-binding</keyword>
<proteinExistence type="predicted"/>
<dbReference type="EMBL" id="PFWS01000047">
    <property type="protein sequence ID" value="PJA47147.1"/>
    <property type="molecule type" value="Genomic_DNA"/>
</dbReference>
<dbReference type="Gene3D" id="3.40.50.300">
    <property type="entry name" value="P-loop containing nucleotide triphosphate hydrolases"/>
    <property type="match status" value="1"/>
</dbReference>
<feature type="domain" description="Clp ATPase C-terminal" evidence="3">
    <location>
        <begin position="130"/>
        <end position="216"/>
    </location>
</feature>
<evidence type="ECO:0000313" key="5">
    <source>
        <dbReference type="Proteomes" id="UP000229749"/>
    </source>
</evidence>
<evidence type="ECO:0000256" key="2">
    <source>
        <dbReference type="ARBA" id="ARBA00022840"/>
    </source>
</evidence>
<dbReference type="GO" id="GO:0005524">
    <property type="term" value="F:ATP binding"/>
    <property type="evidence" value="ECO:0007669"/>
    <property type="project" value="UniProtKB-KW"/>
</dbReference>
<evidence type="ECO:0000313" key="4">
    <source>
        <dbReference type="EMBL" id="PJA47147.1"/>
    </source>
</evidence>
<dbReference type="SMART" id="SM01086">
    <property type="entry name" value="ClpB_D2-small"/>
    <property type="match status" value="1"/>
</dbReference>
<evidence type="ECO:0000256" key="1">
    <source>
        <dbReference type="ARBA" id="ARBA00022741"/>
    </source>
</evidence>
<dbReference type="PRINTS" id="PR00300">
    <property type="entry name" value="CLPPROTEASEA"/>
</dbReference>
<dbReference type="Pfam" id="PF10431">
    <property type="entry name" value="ClpB_D2-small"/>
    <property type="match status" value="1"/>
</dbReference>
<dbReference type="GO" id="GO:0016887">
    <property type="term" value="F:ATP hydrolysis activity"/>
    <property type="evidence" value="ECO:0007669"/>
    <property type="project" value="InterPro"/>
</dbReference>
<sequence length="234" mass="26841">LIGAPAGYIGYREQAQLTDQLKHRSHGILLFDEMEKAHEDVQNLLLHILEEGVLTDATGSKIHLRDFMIIFTSNIDASFFTQSSLGFKETVSNSGTKLSSLNQTVREELETYFLPELLNRLDAVCLFEPLQNSSLKQIATRQIKMLQKRLEEKQIVLTYDHSVIEYLARSCMESPLAVREIHRNIEMVIEPLFLKYLLVKKSSACSLHLQRTEELFVLTPVYVKDDDHSSETTR</sequence>
<dbReference type="GO" id="GO:0034605">
    <property type="term" value="P:cellular response to heat"/>
    <property type="evidence" value="ECO:0007669"/>
    <property type="project" value="TreeGrafter"/>
</dbReference>
<dbReference type="InterPro" id="IPR003959">
    <property type="entry name" value="ATPase_AAA_core"/>
</dbReference>
<dbReference type="InterPro" id="IPR019489">
    <property type="entry name" value="Clp_ATPase_C"/>
</dbReference>
<accession>A0A2M7XGZ4</accession>
<name>A0A2M7XGZ4_9BACT</name>
<dbReference type="AlphaFoldDB" id="A0A2M7XGZ4"/>
<comment type="caution">
    <text evidence="4">The sequence shown here is derived from an EMBL/GenBank/DDBJ whole genome shotgun (WGS) entry which is preliminary data.</text>
</comment>
<feature type="non-terminal residue" evidence="4">
    <location>
        <position position="1"/>
    </location>
</feature>
<evidence type="ECO:0000259" key="3">
    <source>
        <dbReference type="SMART" id="SM01086"/>
    </source>
</evidence>
<dbReference type="SUPFAM" id="SSF52540">
    <property type="entry name" value="P-loop containing nucleoside triphosphate hydrolases"/>
    <property type="match status" value="1"/>
</dbReference>
<dbReference type="PANTHER" id="PTHR11638">
    <property type="entry name" value="ATP-DEPENDENT CLP PROTEASE"/>
    <property type="match status" value="1"/>
</dbReference>
<dbReference type="InterPro" id="IPR050130">
    <property type="entry name" value="ClpA_ClpB"/>
</dbReference>
<dbReference type="InterPro" id="IPR001270">
    <property type="entry name" value="ClpA/B"/>
</dbReference>
<dbReference type="Proteomes" id="UP000229749">
    <property type="component" value="Unassembled WGS sequence"/>
</dbReference>